<dbReference type="EMBL" id="AWXE01000001">
    <property type="protein sequence ID" value="ERL47416.1"/>
    <property type="molecule type" value="Genomic_DNA"/>
</dbReference>
<dbReference type="InterPro" id="IPR029032">
    <property type="entry name" value="AhpD-like"/>
</dbReference>
<reference evidence="1 2" key="1">
    <citation type="journal article" date="2014" name="FEMS Microbiol. Ecol.">
        <title>Genomic differentiation among two strains of the PS1 clade isolated from geographically separated marine habitats.</title>
        <authorList>
            <person name="Jimenez-Infante F."/>
            <person name="Ngugi D.K."/>
            <person name="Alam I."/>
            <person name="Rashid M."/>
            <person name="Baalawi W."/>
            <person name="Kamau A.A."/>
            <person name="Bajic V.B."/>
            <person name="Stingl U."/>
        </authorList>
    </citation>
    <scope>NUCLEOTIDE SEQUENCE [LARGE SCALE GENOMIC DNA]</scope>
    <source>
        <strain evidence="1 2">RS24</strain>
    </source>
</reference>
<dbReference type="STRING" id="1397666.RS24_00355"/>
<dbReference type="OrthoDB" id="9801997at2"/>
<keyword evidence="2" id="KW-1185">Reference proteome</keyword>
<dbReference type="GO" id="GO:0004360">
    <property type="term" value="F:glutamine-fructose-6-phosphate transaminase (isomerizing) activity"/>
    <property type="evidence" value="ECO:0007669"/>
    <property type="project" value="UniProtKB-EC"/>
</dbReference>
<organism evidence="1 2">
    <name type="scientific">Candidatus Micropelagius thuwalensis</name>
    <dbReference type="NCBI Taxonomy" id="1397666"/>
    <lineage>
        <taxon>Bacteria</taxon>
        <taxon>Pseudomonadati</taxon>
        <taxon>Pseudomonadota</taxon>
        <taxon>Alphaproteobacteria</taxon>
        <taxon>PS1 clade</taxon>
        <taxon>Candidatus Micropelagius</taxon>
    </lineage>
</organism>
<dbReference type="PANTHER" id="PTHR34846">
    <property type="entry name" value="4-CARBOXYMUCONOLACTONE DECARBOXYLASE FAMILY PROTEIN (AFU_ORTHOLOGUE AFUA_6G11590)"/>
    <property type="match status" value="1"/>
</dbReference>
<keyword evidence="1" id="KW-0808">Transferase</keyword>
<dbReference type="RefSeq" id="WP_021776434.1">
    <property type="nucleotide sequence ID" value="NZ_AWXE01000001.1"/>
</dbReference>
<dbReference type="Proteomes" id="UP000016762">
    <property type="component" value="Unassembled WGS sequence"/>
</dbReference>
<gene>
    <name evidence="1" type="primary">glmS</name>
    <name evidence="1" type="ORF">RS24_00355</name>
</gene>
<protein>
    <submittedName>
        <fullName evidence="1">Glucosamine--fructose-6-phosphate aminotransferase isomerizing protein</fullName>
        <ecNumber evidence="1">2.6.1.16</ecNumber>
    </submittedName>
</protein>
<evidence type="ECO:0000313" key="1">
    <source>
        <dbReference type="EMBL" id="ERL47416.1"/>
    </source>
</evidence>
<accession>U2XX17</accession>
<dbReference type="EC" id="2.6.1.16" evidence="1"/>
<proteinExistence type="predicted"/>
<dbReference type="Gene3D" id="1.20.1290.10">
    <property type="entry name" value="AhpD-like"/>
    <property type="match status" value="1"/>
</dbReference>
<keyword evidence="1" id="KW-0032">Aminotransferase</keyword>
<dbReference type="eggNOG" id="COG2128">
    <property type="taxonomic scope" value="Bacteria"/>
</dbReference>
<sequence>MDRPIFPFLDKSDLSDKMQAAFERSLERRGEARLISAMGHAPDLFEWYMSSFYEQLFYSGNVPIKYKELGRLRLSEVHGCKSCNKGNRVDAHAAGLGDKISFIDDVNNPVFDEADKSVMRLADLMSLHAKGQKLSQSIYEDLRNNFNDGQILELSMIFALLSGMAHFLFAFEMVEKEDSCKL</sequence>
<evidence type="ECO:0000313" key="2">
    <source>
        <dbReference type="Proteomes" id="UP000016762"/>
    </source>
</evidence>
<name>U2XX17_9PROT</name>
<dbReference type="AlphaFoldDB" id="U2XX17"/>
<dbReference type="PANTHER" id="PTHR34846:SF5">
    <property type="entry name" value="CARBOXYMUCONOLACTONE DECARBOXYLASE-LIKE DOMAIN-CONTAINING PROTEIN"/>
    <property type="match status" value="1"/>
</dbReference>
<dbReference type="SUPFAM" id="SSF69118">
    <property type="entry name" value="AhpD-like"/>
    <property type="match status" value="1"/>
</dbReference>
<comment type="caution">
    <text evidence="1">The sequence shown here is derived from an EMBL/GenBank/DDBJ whole genome shotgun (WGS) entry which is preliminary data.</text>
</comment>